<evidence type="ECO:0000256" key="3">
    <source>
        <dbReference type="ARBA" id="ARBA00022553"/>
    </source>
</evidence>
<dbReference type="InterPro" id="IPR050482">
    <property type="entry name" value="Sensor_HK_TwoCompSys"/>
</dbReference>
<evidence type="ECO:0000259" key="13">
    <source>
        <dbReference type="Pfam" id="PF23539"/>
    </source>
</evidence>
<feature type="region of interest" description="Disordered" evidence="9">
    <location>
        <begin position="371"/>
        <end position="393"/>
    </location>
</feature>
<accession>A0ABV6XXW1</accession>
<dbReference type="PANTHER" id="PTHR24421:SF10">
    <property type="entry name" value="NITRATE_NITRITE SENSOR PROTEIN NARQ"/>
    <property type="match status" value="1"/>
</dbReference>
<evidence type="ECO:0000256" key="2">
    <source>
        <dbReference type="ARBA" id="ARBA00012438"/>
    </source>
</evidence>
<evidence type="ECO:0000256" key="1">
    <source>
        <dbReference type="ARBA" id="ARBA00000085"/>
    </source>
</evidence>
<feature type="transmembrane region" description="Helical" evidence="10">
    <location>
        <begin position="98"/>
        <end position="115"/>
    </location>
</feature>
<dbReference type="Gene3D" id="1.20.5.1930">
    <property type="match status" value="1"/>
</dbReference>
<dbReference type="Pfam" id="PF07730">
    <property type="entry name" value="HisKA_3"/>
    <property type="match status" value="1"/>
</dbReference>
<dbReference type="SUPFAM" id="SSF55874">
    <property type="entry name" value="ATPase domain of HSP90 chaperone/DNA topoisomerase II/histidine kinase"/>
    <property type="match status" value="1"/>
</dbReference>
<evidence type="ECO:0000256" key="5">
    <source>
        <dbReference type="ARBA" id="ARBA00022741"/>
    </source>
</evidence>
<dbReference type="EMBL" id="JBEUKS010000015">
    <property type="protein sequence ID" value="MFC1443116.1"/>
    <property type="molecule type" value="Genomic_DNA"/>
</dbReference>
<feature type="transmembrane region" description="Helical" evidence="10">
    <location>
        <begin position="141"/>
        <end position="159"/>
    </location>
</feature>
<feature type="compositionally biased region" description="Pro residues" evidence="9">
    <location>
        <begin position="435"/>
        <end position="453"/>
    </location>
</feature>
<dbReference type="InterPro" id="IPR055558">
    <property type="entry name" value="DUF7134"/>
</dbReference>
<dbReference type="Pfam" id="PF02518">
    <property type="entry name" value="HATPase_c"/>
    <property type="match status" value="1"/>
</dbReference>
<comment type="caution">
    <text evidence="14">The sequence shown here is derived from an EMBL/GenBank/DDBJ whole genome shotgun (WGS) entry which is preliminary data.</text>
</comment>
<keyword evidence="7" id="KW-0067">ATP-binding</keyword>
<keyword evidence="10" id="KW-0472">Membrane</keyword>
<keyword evidence="10" id="KW-1133">Transmembrane helix</keyword>
<dbReference type="PANTHER" id="PTHR24421">
    <property type="entry name" value="NITRATE/NITRITE SENSOR PROTEIN NARX-RELATED"/>
    <property type="match status" value="1"/>
</dbReference>
<dbReference type="Pfam" id="PF23539">
    <property type="entry name" value="DUF7134"/>
    <property type="match status" value="1"/>
</dbReference>
<keyword evidence="5" id="KW-0547">Nucleotide-binding</keyword>
<evidence type="ECO:0000259" key="12">
    <source>
        <dbReference type="Pfam" id="PF07730"/>
    </source>
</evidence>
<name>A0ABV6XXW1_9ACTN</name>
<evidence type="ECO:0000256" key="9">
    <source>
        <dbReference type="SAM" id="MobiDB-lite"/>
    </source>
</evidence>
<feature type="domain" description="Signal transduction histidine kinase subgroup 3 dimerisation and phosphoacceptor" evidence="12">
    <location>
        <begin position="219"/>
        <end position="284"/>
    </location>
</feature>
<gene>
    <name evidence="14" type="ORF">ABUW04_33245</name>
</gene>
<evidence type="ECO:0000313" key="14">
    <source>
        <dbReference type="EMBL" id="MFC1443116.1"/>
    </source>
</evidence>
<evidence type="ECO:0000256" key="6">
    <source>
        <dbReference type="ARBA" id="ARBA00022777"/>
    </source>
</evidence>
<keyword evidence="8" id="KW-0902">Two-component regulatory system</keyword>
<dbReference type="RefSeq" id="WP_380568167.1">
    <property type="nucleotide sequence ID" value="NZ_JBEUKS010000015.1"/>
</dbReference>
<feature type="region of interest" description="Disordered" evidence="9">
    <location>
        <begin position="423"/>
        <end position="463"/>
    </location>
</feature>
<dbReference type="InterPro" id="IPR036890">
    <property type="entry name" value="HATPase_C_sf"/>
</dbReference>
<keyword evidence="4" id="KW-0808">Transferase</keyword>
<sequence length="463" mass="49416">MSVGSPPPQAVFPPEFEQMWGSPLARRAVRRVRRMRRAVRRRPLLLDSVLALALLTAGLIAPGRTWYDKAAVQAPTALVVLTVLGQSVPLVWRRRAPLAVLAVVLAACVVQWACWGESQRSVVGLLVAIYSLARYERLNRLFWPAPFLLAGLSVSAYRVKPFEQQPLYSLFFLCATSVAAATLALVVRARQAQLGALADRAHRLEVEREQRVQLATLAERSRVSREMHDIIGHNLAVIIGLADGASYAAANDPARGTEVLPVIAGTARQALSELRRTLSALSASALQPPAADELAPQPGLADLAALLERIQAAGPRISHRTAGDLDTLPPGVQLTVYRIVQEALTNSLKHAGPATGVQVVLRVGDQQVDVRVQDTGGPDGTPVRPGGDQDGRGLVGIHERAALAGGTARTGPTRDGGWLVHAVLPLGPQPAAQAQPPPMPAPARKPKPAPESMPEPATEEDRP</sequence>
<feature type="domain" description="Histidine kinase/HSP90-like ATPase" evidence="11">
    <location>
        <begin position="332"/>
        <end position="426"/>
    </location>
</feature>
<keyword evidence="3" id="KW-0597">Phosphoprotein</keyword>
<proteinExistence type="predicted"/>
<dbReference type="EC" id="2.7.13.3" evidence="2"/>
<evidence type="ECO:0000259" key="11">
    <source>
        <dbReference type="Pfam" id="PF02518"/>
    </source>
</evidence>
<keyword evidence="6 14" id="KW-0418">Kinase</keyword>
<evidence type="ECO:0000256" key="10">
    <source>
        <dbReference type="SAM" id="Phobius"/>
    </source>
</evidence>
<dbReference type="CDD" id="cd16917">
    <property type="entry name" value="HATPase_UhpB-NarQ-NarX-like"/>
    <property type="match status" value="1"/>
</dbReference>
<organism evidence="14 15">
    <name type="scientific">Streptacidiphilus jeojiensis</name>
    <dbReference type="NCBI Taxonomy" id="3229225"/>
    <lineage>
        <taxon>Bacteria</taxon>
        <taxon>Bacillati</taxon>
        <taxon>Actinomycetota</taxon>
        <taxon>Actinomycetes</taxon>
        <taxon>Kitasatosporales</taxon>
        <taxon>Streptomycetaceae</taxon>
        <taxon>Streptacidiphilus</taxon>
    </lineage>
</organism>
<evidence type="ECO:0000256" key="4">
    <source>
        <dbReference type="ARBA" id="ARBA00022679"/>
    </source>
</evidence>
<comment type="catalytic activity">
    <reaction evidence="1">
        <text>ATP + protein L-histidine = ADP + protein N-phospho-L-histidine.</text>
        <dbReference type="EC" id="2.7.13.3"/>
    </reaction>
</comment>
<dbReference type="Proteomes" id="UP001592581">
    <property type="component" value="Unassembled WGS sequence"/>
</dbReference>
<feature type="transmembrane region" description="Helical" evidence="10">
    <location>
        <begin position="166"/>
        <end position="187"/>
    </location>
</feature>
<keyword evidence="10" id="KW-0812">Transmembrane</keyword>
<feature type="domain" description="DUF7134" evidence="13">
    <location>
        <begin position="36"/>
        <end position="190"/>
    </location>
</feature>
<evidence type="ECO:0000256" key="8">
    <source>
        <dbReference type="ARBA" id="ARBA00023012"/>
    </source>
</evidence>
<dbReference type="InterPro" id="IPR003594">
    <property type="entry name" value="HATPase_dom"/>
</dbReference>
<reference evidence="14 15" key="1">
    <citation type="submission" date="2024-06" db="EMBL/GenBank/DDBJ databases">
        <authorList>
            <person name="Lee S.D."/>
        </authorList>
    </citation>
    <scope>NUCLEOTIDE SEQUENCE [LARGE SCALE GENOMIC DNA]</scope>
    <source>
        <strain evidence="14 15">N1-10</strain>
    </source>
</reference>
<keyword evidence="15" id="KW-1185">Reference proteome</keyword>
<feature type="transmembrane region" description="Helical" evidence="10">
    <location>
        <begin position="44"/>
        <end position="64"/>
    </location>
</feature>
<dbReference type="InterPro" id="IPR011712">
    <property type="entry name" value="Sig_transdc_His_kin_sub3_dim/P"/>
</dbReference>
<protein>
    <recommendedName>
        <fullName evidence="2">histidine kinase</fullName>
        <ecNumber evidence="2">2.7.13.3</ecNumber>
    </recommendedName>
</protein>
<dbReference type="Gene3D" id="3.30.565.10">
    <property type="entry name" value="Histidine kinase-like ATPase, C-terminal domain"/>
    <property type="match status" value="1"/>
</dbReference>
<evidence type="ECO:0000313" key="15">
    <source>
        <dbReference type="Proteomes" id="UP001592581"/>
    </source>
</evidence>
<dbReference type="GO" id="GO:0016301">
    <property type="term" value="F:kinase activity"/>
    <property type="evidence" value="ECO:0007669"/>
    <property type="project" value="UniProtKB-KW"/>
</dbReference>
<feature type="transmembrane region" description="Helical" evidence="10">
    <location>
        <begin position="70"/>
        <end position="91"/>
    </location>
</feature>
<evidence type="ECO:0000256" key="7">
    <source>
        <dbReference type="ARBA" id="ARBA00022840"/>
    </source>
</evidence>